<evidence type="ECO:0000256" key="1">
    <source>
        <dbReference type="SAM" id="Phobius"/>
    </source>
</evidence>
<keyword evidence="1" id="KW-0472">Membrane</keyword>
<name>A0A413XI91_BACUN</name>
<protein>
    <submittedName>
        <fullName evidence="2">Lipooligosaccharide sialyltransferase</fullName>
    </submittedName>
</protein>
<keyword evidence="2" id="KW-0328">Glycosyltransferase</keyword>
<keyword evidence="1" id="KW-0812">Transmembrane</keyword>
<dbReference type="AlphaFoldDB" id="A0A413XI91"/>
<sequence length="329" mass="38611">MKKYKDLKAVCFVDSTYTMLIYMLVYGKEQFDKTFFFISDAFSSEFQSKLKYKEFLSYVKMTSQPFVLRVLCRFWLKCTAYMKWPFLCTLPIFGQDHLWYTPALLRKRSMVVIEDGLANYIESALVRPSTMKHKWLYRLLFGSSMCYGEYGNSKYASQVVLTGAMGSIPACLKEKAILVDIRKLWETCDYKDYILDMFSFNKEEIEKLREKKVIILAQPFNQGVGDEVMREIYQGIINQYNAEDVVIKTHPRDTMDYRGMFPDVMVYSKKMPAELFSLIGLYFTDAYTINSTSIFSFPKECKKHLLGFKCHPELLNVYGQFEIEELNPN</sequence>
<keyword evidence="1" id="KW-1133">Transmembrane helix</keyword>
<dbReference type="Pfam" id="PF07922">
    <property type="entry name" value="Glyco_transf_52"/>
    <property type="match status" value="1"/>
</dbReference>
<keyword evidence="2" id="KW-0808">Transferase</keyword>
<proteinExistence type="predicted"/>
<gene>
    <name evidence="2" type="ORF">DW873_01075</name>
</gene>
<dbReference type="Gene3D" id="3.40.50.11110">
    <property type="entry name" value="Sialyltransferase, C-terminal GT-B Rossman nucleotide-binding domain"/>
    <property type="match status" value="1"/>
</dbReference>
<accession>A0A413XI91</accession>
<dbReference type="GO" id="GO:0016757">
    <property type="term" value="F:glycosyltransferase activity"/>
    <property type="evidence" value="ECO:0007669"/>
    <property type="project" value="UniProtKB-KW"/>
</dbReference>
<reference evidence="2 3" key="1">
    <citation type="submission" date="2018-08" db="EMBL/GenBank/DDBJ databases">
        <title>A genome reference for cultivated species of the human gut microbiota.</title>
        <authorList>
            <person name="Zou Y."/>
            <person name="Xue W."/>
            <person name="Luo G."/>
        </authorList>
    </citation>
    <scope>NUCLEOTIDE SEQUENCE [LARGE SCALE GENOMIC DNA]</scope>
    <source>
        <strain evidence="2 3">AM39-1</strain>
    </source>
</reference>
<feature type="transmembrane region" description="Helical" evidence="1">
    <location>
        <begin position="7"/>
        <end position="27"/>
    </location>
</feature>
<dbReference type="EMBL" id="QSHA01000001">
    <property type="protein sequence ID" value="RHB77614.1"/>
    <property type="molecule type" value="Genomic_DNA"/>
</dbReference>
<evidence type="ECO:0000313" key="3">
    <source>
        <dbReference type="Proteomes" id="UP000286114"/>
    </source>
</evidence>
<organism evidence="2 3">
    <name type="scientific">Bacteroides uniformis</name>
    <dbReference type="NCBI Taxonomy" id="820"/>
    <lineage>
        <taxon>Bacteria</taxon>
        <taxon>Pseudomonadati</taxon>
        <taxon>Bacteroidota</taxon>
        <taxon>Bacteroidia</taxon>
        <taxon>Bacteroidales</taxon>
        <taxon>Bacteroidaceae</taxon>
        <taxon>Bacteroides</taxon>
    </lineage>
</organism>
<dbReference type="RefSeq" id="WP_008663378.1">
    <property type="nucleotide sequence ID" value="NZ_BAABYI010000001.1"/>
</dbReference>
<dbReference type="Proteomes" id="UP000286114">
    <property type="component" value="Unassembled WGS sequence"/>
</dbReference>
<dbReference type="InterPro" id="IPR012477">
    <property type="entry name" value="Glyco_transf_52"/>
</dbReference>
<evidence type="ECO:0000313" key="2">
    <source>
        <dbReference type="EMBL" id="RHB77614.1"/>
    </source>
</evidence>
<comment type="caution">
    <text evidence="2">The sequence shown here is derived from an EMBL/GenBank/DDBJ whole genome shotgun (WGS) entry which is preliminary data.</text>
</comment>